<keyword evidence="9" id="KW-1185">Reference proteome</keyword>
<dbReference type="AlphaFoldDB" id="A0A3S1DD33"/>
<evidence type="ECO:0000256" key="5">
    <source>
        <dbReference type="ARBA" id="ARBA00023235"/>
    </source>
</evidence>
<evidence type="ECO:0000313" key="8">
    <source>
        <dbReference type="EMBL" id="RUT07761.1"/>
    </source>
</evidence>
<organism evidence="8 9">
    <name type="scientific">Dulcicalothrix desertica PCC 7102</name>
    <dbReference type="NCBI Taxonomy" id="232991"/>
    <lineage>
        <taxon>Bacteria</taxon>
        <taxon>Bacillati</taxon>
        <taxon>Cyanobacteriota</taxon>
        <taxon>Cyanophyceae</taxon>
        <taxon>Nostocales</taxon>
        <taxon>Calotrichaceae</taxon>
        <taxon>Dulcicalothrix</taxon>
    </lineage>
</organism>
<proteinExistence type="predicted"/>
<dbReference type="InterPro" id="IPR000297">
    <property type="entry name" value="PPIase_PpiC"/>
</dbReference>
<reference evidence="8" key="1">
    <citation type="submission" date="2018-12" db="EMBL/GenBank/DDBJ databases">
        <authorList>
            <person name="Will S."/>
            <person name="Neumann-Schaal M."/>
            <person name="Henke P."/>
        </authorList>
    </citation>
    <scope>NUCLEOTIDE SEQUENCE</scope>
    <source>
        <strain evidence="8">PCC 7102</strain>
    </source>
</reference>
<dbReference type="Gene3D" id="3.10.50.40">
    <property type="match status" value="1"/>
</dbReference>
<name>A0A3S1DD33_9CYAN</name>
<keyword evidence="5 6" id="KW-0413">Isomerase</keyword>
<sequence length="270" mass="30815">MAHIQLGEQIVTATEVIPLLAGYQLLPQLQRELIIDKVIADIKLTPEEKNNTISTFYQNNQITTPSALDAVLQRYCMTVEQLEALATKQLRVEKFKQATWGGTLKQNFLQYKPQLDKVVYSLLRTQDMEVAQELYFRIKAEEQSFADCAREFSQGQEATTGGLIGPVPLSQPHPVIAQKLSISSLGQLWTPMKLENWYIILRLEKLMPAQLDETTSATLINHLFEKWLGEQLQQNPISIQNDVEMRKPEVFPQRFASDAHLEDAIYRVST</sequence>
<evidence type="ECO:0000313" key="9">
    <source>
        <dbReference type="Proteomes" id="UP000271624"/>
    </source>
</evidence>
<dbReference type="GO" id="GO:0003755">
    <property type="term" value="F:peptidyl-prolyl cis-trans isomerase activity"/>
    <property type="evidence" value="ECO:0007669"/>
    <property type="project" value="UniProtKB-KW"/>
</dbReference>
<gene>
    <name evidence="8" type="ORF">DSM106972_020210</name>
</gene>
<evidence type="ECO:0000256" key="3">
    <source>
        <dbReference type="ARBA" id="ARBA00022729"/>
    </source>
</evidence>
<dbReference type="SUPFAM" id="SSF109998">
    <property type="entry name" value="Triger factor/SurA peptide-binding domain-like"/>
    <property type="match status" value="1"/>
</dbReference>
<reference evidence="8" key="2">
    <citation type="journal article" date="2019" name="Genome Biol. Evol.">
        <title>Day and night: Metabolic profiles and evolutionary relationships of six axenic non-marine cyanobacteria.</title>
        <authorList>
            <person name="Will S.E."/>
            <person name="Henke P."/>
            <person name="Boedeker C."/>
            <person name="Huang S."/>
            <person name="Brinkmann H."/>
            <person name="Rohde M."/>
            <person name="Jarek M."/>
            <person name="Friedl T."/>
            <person name="Seufert S."/>
            <person name="Schumacher M."/>
            <person name="Overmann J."/>
            <person name="Neumann-Schaal M."/>
            <person name="Petersen J."/>
        </authorList>
    </citation>
    <scope>NUCLEOTIDE SEQUENCE [LARGE SCALE GENOMIC DNA]</scope>
    <source>
        <strain evidence="8">PCC 7102</strain>
    </source>
</reference>
<dbReference type="OrthoDB" id="507969at2"/>
<keyword evidence="4 6" id="KW-0697">Rotamase</keyword>
<keyword evidence="3" id="KW-0732">Signal</keyword>
<dbReference type="InterPro" id="IPR027304">
    <property type="entry name" value="Trigger_fact/SurA_dom_sf"/>
</dbReference>
<evidence type="ECO:0000256" key="2">
    <source>
        <dbReference type="ARBA" id="ARBA00013194"/>
    </source>
</evidence>
<dbReference type="EC" id="5.2.1.8" evidence="2"/>
<protein>
    <recommendedName>
        <fullName evidence="2">peptidylprolyl isomerase</fullName>
        <ecNumber evidence="2">5.2.1.8</ecNumber>
    </recommendedName>
</protein>
<dbReference type="InterPro" id="IPR046357">
    <property type="entry name" value="PPIase_dom_sf"/>
</dbReference>
<feature type="domain" description="PpiC" evidence="7">
    <location>
        <begin position="113"/>
        <end position="205"/>
    </location>
</feature>
<evidence type="ECO:0000256" key="4">
    <source>
        <dbReference type="ARBA" id="ARBA00023110"/>
    </source>
</evidence>
<dbReference type="PROSITE" id="PS50198">
    <property type="entry name" value="PPIC_PPIASE_2"/>
    <property type="match status" value="1"/>
</dbReference>
<dbReference type="PANTHER" id="PTHR47245:SF1">
    <property type="entry name" value="FOLDASE PROTEIN PRSA"/>
    <property type="match status" value="1"/>
</dbReference>
<dbReference type="EMBL" id="RSCL01000004">
    <property type="protein sequence ID" value="RUT07761.1"/>
    <property type="molecule type" value="Genomic_DNA"/>
</dbReference>
<dbReference type="PANTHER" id="PTHR47245">
    <property type="entry name" value="PEPTIDYLPROLYL ISOMERASE"/>
    <property type="match status" value="1"/>
</dbReference>
<dbReference type="Proteomes" id="UP000271624">
    <property type="component" value="Unassembled WGS sequence"/>
</dbReference>
<evidence type="ECO:0000256" key="1">
    <source>
        <dbReference type="ARBA" id="ARBA00000971"/>
    </source>
</evidence>
<evidence type="ECO:0000259" key="7">
    <source>
        <dbReference type="PROSITE" id="PS50198"/>
    </source>
</evidence>
<evidence type="ECO:0000256" key="6">
    <source>
        <dbReference type="PROSITE-ProRule" id="PRU00278"/>
    </source>
</evidence>
<dbReference type="RefSeq" id="WP_127080621.1">
    <property type="nucleotide sequence ID" value="NZ_RSCL01000004.1"/>
</dbReference>
<dbReference type="Pfam" id="PF00639">
    <property type="entry name" value="Rotamase"/>
    <property type="match status" value="1"/>
</dbReference>
<accession>A0A3S1DD33</accession>
<comment type="caution">
    <text evidence="8">The sequence shown here is derived from an EMBL/GenBank/DDBJ whole genome shotgun (WGS) entry which is preliminary data.</text>
</comment>
<comment type="catalytic activity">
    <reaction evidence="1">
        <text>[protein]-peptidylproline (omega=180) = [protein]-peptidylproline (omega=0)</text>
        <dbReference type="Rhea" id="RHEA:16237"/>
        <dbReference type="Rhea" id="RHEA-COMP:10747"/>
        <dbReference type="Rhea" id="RHEA-COMP:10748"/>
        <dbReference type="ChEBI" id="CHEBI:83833"/>
        <dbReference type="ChEBI" id="CHEBI:83834"/>
        <dbReference type="EC" id="5.2.1.8"/>
    </reaction>
</comment>
<dbReference type="InterPro" id="IPR050245">
    <property type="entry name" value="PrsA_foldase"/>
</dbReference>
<dbReference type="SUPFAM" id="SSF54534">
    <property type="entry name" value="FKBP-like"/>
    <property type="match status" value="1"/>
</dbReference>